<organism evidence="7 8">
    <name type="scientific">Afifella marina DSM 2698</name>
    <dbReference type="NCBI Taxonomy" id="1120955"/>
    <lineage>
        <taxon>Bacteria</taxon>
        <taxon>Pseudomonadati</taxon>
        <taxon>Pseudomonadota</taxon>
        <taxon>Alphaproteobacteria</taxon>
        <taxon>Hyphomicrobiales</taxon>
        <taxon>Afifellaceae</taxon>
        <taxon>Afifella</taxon>
    </lineage>
</organism>
<proteinExistence type="inferred from homology"/>
<dbReference type="InterPro" id="IPR043141">
    <property type="entry name" value="Ribosomal_uL10-like_sf"/>
</dbReference>
<evidence type="ECO:0000256" key="1">
    <source>
        <dbReference type="ARBA" id="ARBA00002633"/>
    </source>
</evidence>
<dbReference type="PANTHER" id="PTHR11560">
    <property type="entry name" value="39S RIBOSOMAL PROTEIN L10, MITOCHONDRIAL"/>
    <property type="match status" value="1"/>
</dbReference>
<keyword evidence="4 6" id="KW-0687">Ribonucleoprotein</keyword>
<keyword evidence="6" id="KW-0699">rRNA-binding</keyword>
<dbReference type="Gene3D" id="6.10.250.290">
    <property type="match status" value="1"/>
</dbReference>
<dbReference type="CDD" id="cd05797">
    <property type="entry name" value="Ribosomal_L10"/>
    <property type="match status" value="1"/>
</dbReference>
<dbReference type="InterPro" id="IPR022973">
    <property type="entry name" value="Ribosomal_uL10_bac"/>
</dbReference>
<accession>A0A1G5PAQ4</accession>
<dbReference type="GO" id="GO:0070180">
    <property type="term" value="F:large ribosomal subunit rRNA binding"/>
    <property type="evidence" value="ECO:0007669"/>
    <property type="project" value="UniProtKB-UniRule"/>
</dbReference>
<keyword evidence="8" id="KW-1185">Reference proteome</keyword>
<dbReference type="HAMAP" id="MF_00362">
    <property type="entry name" value="Ribosomal_uL10"/>
    <property type="match status" value="1"/>
</dbReference>
<dbReference type="EMBL" id="FMVW01000017">
    <property type="protein sequence ID" value="SCZ46657.1"/>
    <property type="molecule type" value="Genomic_DNA"/>
</dbReference>
<dbReference type="InterPro" id="IPR002363">
    <property type="entry name" value="Ribosomal_uL10_CS_bac"/>
</dbReference>
<sequence length="172" mass="17971">MDRAQKSEMVDSLNGVFSDTGVVVVAHYSGLTVADMTDLRGRMRAAGGSLKVVKNRLVKLALKGTDAEHISDLFQGPTVIAYSDDPVAAPKVAADFAKAKEKFVILGGAMGATNLDKDGVEALAKLPSLDELRAKLVGMINTPATRLAGVTQAPAAQLARVFGAYAKKDEAA</sequence>
<dbReference type="InterPro" id="IPR001790">
    <property type="entry name" value="Ribosomal_uL10"/>
</dbReference>
<evidence type="ECO:0000313" key="8">
    <source>
        <dbReference type="Proteomes" id="UP000199347"/>
    </source>
</evidence>
<evidence type="ECO:0000256" key="4">
    <source>
        <dbReference type="ARBA" id="ARBA00023274"/>
    </source>
</evidence>
<dbReference type="SUPFAM" id="SSF160369">
    <property type="entry name" value="Ribosomal protein L10-like"/>
    <property type="match status" value="1"/>
</dbReference>
<dbReference type="Pfam" id="PF00466">
    <property type="entry name" value="Ribosomal_L10"/>
    <property type="match status" value="1"/>
</dbReference>
<keyword evidence="6" id="KW-0694">RNA-binding</keyword>
<dbReference type="GO" id="GO:0015934">
    <property type="term" value="C:large ribosomal subunit"/>
    <property type="evidence" value="ECO:0007669"/>
    <property type="project" value="InterPro"/>
</dbReference>
<dbReference type="Proteomes" id="UP000199347">
    <property type="component" value="Unassembled WGS sequence"/>
</dbReference>
<dbReference type="RefSeq" id="WP_092816655.1">
    <property type="nucleotide sequence ID" value="NZ_FMVW01000017.1"/>
</dbReference>
<protein>
    <recommendedName>
        <fullName evidence="5 6">Large ribosomal subunit protein uL10</fullName>
    </recommendedName>
</protein>
<dbReference type="Gene3D" id="3.30.70.1730">
    <property type="match status" value="1"/>
</dbReference>
<evidence type="ECO:0000256" key="3">
    <source>
        <dbReference type="ARBA" id="ARBA00022980"/>
    </source>
</evidence>
<comment type="function">
    <text evidence="1 6">Forms part of the ribosomal stalk, playing a central role in the interaction of the ribosome with GTP-bound translation factors.</text>
</comment>
<dbReference type="AlphaFoldDB" id="A0A1G5PAQ4"/>
<dbReference type="PROSITE" id="PS01109">
    <property type="entry name" value="RIBOSOMAL_L10"/>
    <property type="match status" value="1"/>
</dbReference>
<evidence type="ECO:0000256" key="5">
    <source>
        <dbReference type="ARBA" id="ARBA00035202"/>
    </source>
</evidence>
<evidence type="ECO:0000256" key="6">
    <source>
        <dbReference type="HAMAP-Rule" id="MF_00362"/>
    </source>
</evidence>
<comment type="subunit">
    <text evidence="6">Part of the ribosomal stalk of the 50S ribosomal subunit. The N-terminus interacts with L11 and the large rRNA to form the base of the stalk. The C-terminus forms an elongated spine to which L12 dimers bind in a sequential fashion forming a multimeric L10(L12)X complex.</text>
</comment>
<dbReference type="InterPro" id="IPR047865">
    <property type="entry name" value="Ribosomal_uL10_bac_type"/>
</dbReference>
<evidence type="ECO:0000256" key="2">
    <source>
        <dbReference type="ARBA" id="ARBA00008889"/>
    </source>
</evidence>
<dbReference type="GO" id="GO:0003735">
    <property type="term" value="F:structural constituent of ribosome"/>
    <property type="evidence" value="ECO:0007669"/>
    <property type="project" value="InterPro"/>
</dbReference>
<dbReference type="OrthoDB" id="9791972at2"/>
<evidence type="ECO:0000313" key="7">
    <source>
        <dbReference type="EMBL" id="SCZ46657.1"/>
    </source>
</evidence>
<name>A0A1G5PAQ4_AFIMA</name>
<comment type="similarity">
    <text evidence="2 6">Belongs to the universal ribosomal protein uL10 family.</text>
</comment>
<dbReference type="GO" id="GO:0006412">
    <property type="term" value="P:translation"/>
    <property type="evidence" value="ECO:0007669"/>
    <property type="project" value="UniProtKB-UniRule"/>
</dbReference>
<gene>
    <name evidence="6" type="primary">rplJ</name>
    <name evidence="7" type="ORF">SAMN03080610_03706</name>
</gene>
<dbReference type="NCBIfam" id="NF000955">
    <property type="entry name" value="PRK00099.1-1"/>
    <property type="match status" value="1"/>
</dbReference>
<reference evidence="7 8" key="1">
    <citation type="submission" date="2016-10" db="EMBL/GenBank/DDBJ databases">
        <authorList>
            <person name="de Groot N.N."/>
        </authorList>
    </citation>
    <scope>NUCLEOTIDE SEQUENCE [LARGE SCALE GENOMIC DNA]</scope>
    <source>
        <strain evidence="7 8">DSM 2698</strain>
    </source>
</reference>
<dbReference type="STRING" id="1120955.SAMN03080610_03706"/>
<keyword evidence="3 6" id="KW-0689">Ribosomal protein</keyword>